<keyword evidence="1" id="KW-0472">Membrane</keyword>
<evidence type="ECO:0000313" key="3">
    <source>
        <dbReference type="Proteomes" id="UP001152747"/>
    </source>
</evidence>
<protein>
    <submittedName>
        <fullName evidence="2">Uncharacterized protein</fullName>
    </submittedName>
</protein>
<dbReference type="Pfam" id="PF10322">
    <property type="entry name" value="7TM_GPCR_Sru"/>
    <property type="match status" value="1"/>
</dbReference>
<reference evidence="2" key="1">
    <citation type="submission" date="2022-11" db="EMBL/GenBank/DDBJ databases">
        <authorList>
            <person name="Kikuchi T."/>
        </authorList>
    </citation>
    <scope>NUCLEOTIDE SEQUENCE</scope>
    <source>
        <strain evidence="2">PS1010</strain>
    </source>
</reference>
<keyword evidence="3" id="KW-1185">Reference proteome</keyword>
<dbReference type="InterPro" id="IPR003839">
    <property type="entry name" value="7TM_GPCR_serpentine_rcpt_Sru"/>
</dbReference>
<sequence length="333" mass="37457">MFIPPQPRQFYTNKIINNLTEYDNFAYSFDYITIITVITIIYSIPSLLVTLKMCQVARAFPGPKIRAHGLHPMVLRLFLLMQISNFGYFFSDFLLIRLPSTTVITGSCGKLGNLEFLMGAQFLTYYLSTFATLIFCLARFFIVFSPRNHDFWLDAVIWRGTVPAACVAAGVAAFWVTIGGEGICVQLDEPYQFGAIVINCTKVYKNNFTTIAHISVSTFAIFLIVALSTYMLLKLRGGSKLAAAHSASDRSVRRRKAEKVLTVTMVLICVPLVLSLSMRALDILRSPYYAYVMIARPLFVDTRVNLVSWFFYLTHPIFKNAAITVTSVKSTTT</sequence>
<dbReference type="AlphaFoldDB" id="A0A9P1IQ49"/>
<dbReference type="Proteomes" id="UP001152747">
    <property type="component" value="Unassembled WGS sequence"/>
</dbReference>
<dbReference type="OrthoDB" id="5799422at2759"/>
<feature type="transmembrane region" description="Helical" evidence="1">
    <location>
        <begin position="73"/>
        <end position="91"/>
    </location>
</feature>
<dbReference type="PANTHER" id="PTHR47516:SF1">
    <property type="entry name" value="SERPENTINE RECEPTOR, CLASS T-RELATED"/>
    <property type="match status" value="1"/>
</dbReference>
<comment type="caution">
    <text evidence="2">The sequence shown here is derived from an EMBL/GenBank/DDBJ whole genome shotgun (WGS) entry which is preliminary data.</text>
</comment>
<name>A0A9P1IQ49_9PELO</name>
<feature type="transmembrane region" description="Helical" evidence="1">
    <location>
        <begin position="211"/>
        <end position="233"/>
    </location>
</feature>
<proteinExistence type="predicted"/>
<evidence type="ECO:0000313" key="2">
    <source>
        <dbReference type="EMBL" id="CAI5449915.1"/>
    </source>
</evidence>
<keyword evidence="1" id="KW-0812">Transmembrane</keyword>
<evidence type="ECO:0000256" key="1">
    <source>
        <dbReference type="SAM" id="Phobius"/>
    </source>
</evidence>
<dbReference type="EMBL" id="CANHGI010000005">
    <property type="protein sequence ID" value="CAI5449915.1"/>
    <property type="molecule type" value="Genomic_DNA"/>
</dbReference>
<dbReference type="Gene3D" id="1.20.1070.10">
    <property type="entry name" value="Rhodopsin 7-helix transmembrane proteins"/>
    <property type="match status" value="1"/>
</dbReference>
<feature type="transmembrane region" description="Helical" evidence="1">
    <location>
        <begin position="123"/>
        <end position="144"/>
    </location>
</feature>
<accession>A0A9P1IQ49</accession>
<keyword evidence="1" id="KW-1133">Transmembrane helix</keyword>
<organism evidence="2 3">
    <name type="scientific">Caenorhabditis angaria</name>
    <dbReference type="NCBI Taxonomy" id="860376"/>
    <lineage>
        <taxon>Eukaryota</taxon>
        <taxon>Metazoa</taxon>
        <taxon>Ecdysozoa</taxon>
        <taxon>Nematoda</taxon>
        <taxon>Chromadorea</taxon>
        <taxon>Rhabditida</taxon>
        <taxon>Rhabditina</taxon>
        <taxon>Rhabditomorpha</taxon>
        <taxon>Rhabditoidea</taxon>
        <taxon>Rhabditidae</taxon>
        <taxon>Peloderinae</taxon>
        <taxon>Caenorhabditis</taxon>
    </lineage>
</organism>
<gene>
    <name evidence="2" type="ORF">CAMP_LOCUS12552</name>
</gene>
<feature type="transmembrane region" description="Helical" evidence="1">
    <location>
        <begin position="31"/>
        <end position="52"/>
    </location>
</feature>
<feature type="transmembrane region" description="Helical" evidence="1">
    <location>
        <begin position="260"/>
        <end position="278"/>
    </location>
</feature>
<feature type="transmembrane region" description="Helical" evidence="1">
    <location>
        <begin position="156"/>
        <end position="178"/>
    </location>
</feature>
<dbReference type="PANTHER" id="PTHR47516">
    <property type="entry name" value="SERPENTINE RECEPTOR, CLASS U-RELATED"/>
    <property type="match status" value="1"/>
</dbReference>